<comment type="caution">
    <text evidence="1">The sequence shown here is derived from an EMBL/GenBank/DDBJ whole genome shotgun (WGS) entry which is preliminary data.</text>
</comment>
<name>A0ABQ2VGG0_9PSEU</name>
<dbReference type="EMBL" id="BMRE01000097">
    <property type="protein sequence ID" value="GGU85720.1"/>
    <property type="molecule type" value="Genomic_DNA"/>
</dbReference>
<proteinExistence type="predicted"/>
<reference evidence="2" key="1">
    <citation type="journal article" date="2019" name="Int. J. Syst. Evol. Microbiol.">
        <title>The Global Catalogue of Microorganisms (GCM) 10K type strain sequencing project: providing services to taxonomists for standard genome sequencing and annotation.</title>
        <authorList>
            <consortium name="The Broad Institute Genomics Platform"/>
            <consortium name="The Broad Institute Genome Sequencing Center for Infectious Disease"/>
            <person name="Wu L."/>
            <person name="Ma J."/>
        </authorList>
    </citation>
    <scope>NUCLEOTIDE SEQUENCE [LARGE SCALE GENOMIC DNA]</scope>
    <source>
        <strain evidence="2">JCM 3296</strain>
    </source>
</reference>
<protein>
    <submittedName>
        <fullName evidence="1">Uncharacterized protein</fullName>
    </submittedName>
</protein>
<evidence type="ECO:0000313" key="1">
    <source>
        <dbReference type="EMBL" id="GGU85720.1"/>
    </source>
</evidence>
<keyword evidence="2" id="KW-1185">Reference proteome</keyword>
<organism evidence="1 2">
    <name type="scientific">Lentzea flava</name>
    <dbReference type="NCBI Taxonomy" id="103732"/>
    <lineage>
        <taxon>Bacteria</taxon>
        <taxon>Bacillati</taxon>
        <taxon>Actinomycetota</taxon>
        <taxon>Actinomycetes</taxon>
        <taxon>Pseudonocardiales</taxon>
        <taxon>Pseudonocardiaceae</taxon>
        <taxon>Lentzea</taxon>
    </lineage>
</organism>
<gene>
    <name evidence="1" type="ORF">GCM10010178_89790</name>
</gene>
<evidence type="ECO:0000313" key="2">
    <source>
        <dbReference type="Proteomes" id="UP000649573"/>
    </source>
</evidence>
<dbReference type="RefSeq" id="WP_189259904.1">
    <property type="nucleotide sequence ID" value="NZ_BMRE01000097.1"/>
</dbReference>
<accession>A0ABQ2VGG0</accession>
<sequence>MASETTDALLCAPPRLESLPHLTLQPERLRGHGSAYAALAKGEIDTTALRRLLADAIQPEFGWCSPRTSPAGTARTR</sequence>
<dbReference type="Proteomes" id="UP000649573">
    <property type="component" value="Unassembled WGS sequence"/>
</dbReference>